<dbReference type="InterPro" id="IPR009003">
    <property type="entry name" value="Peptidase_S1_PA"/>
</dbReference>
<dbReference type="InterPro" id="IPR001478">
    <property type="entry name" value="PDZ"/>
</dbReference>
<feature type="compositionally biased region" description="Basic and acidic residues" evidence="4">
    <location>
        <begin position="421"/>
        <end position="432"/>
    </location>
</feature>
<dbReference type="SUPFAM" id="SSF50494">
    <property type="entry name" value="Trypsin-like serine proteases"/>
    <property type="match status" value="1"/>
</dbReference>
<dbReference type="GO" id="GO:0006508">
    <property type="term" value="P:proteolysis"/>
    <property type="evidence" value="ECO:0007669"/>
    <property type="project" value="UniProtKB-KW"/>
</dbReference>
<dbReference type="GO" id="GO:0004252">
    <property type="term" value="F:serine-type endopeptidase activity"/>
    <property type="evidence" value="ECO:0007669"/>
    <property type="project" value="InterPro"/>
</dbReference>
<dbReference type="CDD" id="cd06779">
    <property type="entry name" value="cpPDZ_Deg_HtrA-like"/>
    <property type="match status" value="1"/>
</dbReference>
<evidence type="ECO:0000256" key="2">
    <source>
        <dbReference type="ARBA" id="ARBA00022670"/>
    </source>
</evidence>
<dbReference type="InterPro" id="IPR001940">
    <property type="entry name" value="Peptidase_S1C"/>
</dbReference>
<evidence type="ECO:0000313" key="6">
    <source>
        <dbReference type="EMBL" id="TWT54088.1"/>
    </source>
</evidence>
<protein>
    <submittedName>
        <fullName evidence="6">Periplasmic serine endoprotease DegP</fullName>
        <ecNumber evidence="6">3.4.21.107</ecNumber>
    </submittedName>
</protein>
<feature type="domain" description="PDZ" evidence="5">
    <location>
        <begin position="288"/>
        <end position="378"/>
    </location>
</feature>
<dbReference type="Pfam" id="PF13365">
    <property type="entry name" value="Trypsin_2"/>
    <property type="match status" value="1"/>
</dbReference>
<dbReference type="SUPFAM" id="SSF50156">
    <property type="entry name" value="PDZ domain-like"/>
    <property type="match status" value="1"/>
</dbReference>
<dbReference type="RefSeq" id="WP_146514186.1">
    <property type="nucleotide sequence ID" value="NZ_SJPI01000001.1"/>
</dbReference>
<evidence type="ECO:0000256" key="4">
    <source>
        <dbReference type="SAM" id="MobiDB-lite"/>
    </source>
</evidence>
<evidence type="ECO:0000256" key="3">
    <source>
        <dbReference type="ARBA" id="ARBA00022801"/>
    </source>
</evidence>
<dbReference type="EC" id="3.4.21.107" evidence="6"/>
<feature type="compositionally biased region" description="Low complexity" evidence="4">
    <location>
        <begin position="389"/>
        <end position="403"/>
    </location>
</feature>
<dbReference type="Pfam" id="PF13180">
    <property type="entry name" value="PDZ_2"/>
    <property type="match status" value="1"/>
</dbReference>
<organism evidence="6 7">
    <name type="scientific">Rubripirellula amarantea</name>
    <dbReference type="NCBI Taxonomy" id="2527999"/>
    <lineage>
        <taxon>Bacteria</taxon>
        <taxon>Pseudomonadati</taxon>
        <taxon>Planctomycetota</taxon>
        <taxon>Planctomycetia</taxon>
        <taxon>Pirellulales</taxon>
        <taxon>Pirellulaceae</taxon>
        <taxon>Rubripirellula</taxon>
    </lineage>
</organism>
<sequence length="432" mass="45925">MNLAPWKTALSCFVFIGVLSSIGLNGFSLADDLESVVEEVPAEVKAGPRALSKAFRMAARKASPSVVTILTYGQEPKGLPQTSSRGKEGDDSDAEVYDEKRLTGLGSGVIVSDDGMVITNNHVIAGAKRVVVQLPDETELEATEVYGDRDSDVATLRIVVDPSQESMRDVTLVGADVGDSDAIEIGDWVLAIGSPFRLEATVSAGIISAKNRAISRINRGRLIQTDAAINPGNSGGPLIDLDGNVVAINTAIATRNGGYQGIGFAIPINQAKWIAEELAQHGKVRRAAIGIRMAELKPKIARKFKLPSGIGILAYQIIGNSAAQRAGIKPLDVIVEFAGERVTKPANLQLIVERKPIGSLQTVKVLRGNEEIELEIEIASLEDPTLSNDSATEGEAESASQSSESDEDSEADLPMLDEVEEAKKAMEESKDD</sequence>
<dbReference type="PANTHER" id="PTHR22939:SF129">
    <property type="entry name" value="SERINE PROTEASE HTRA2, MITOCHONDRIAL"/>
    <property type="match status" value="1"/>
</dbReference>
<name>A0A5C5WU35_9BACT</name>
<dbReference type="EMBL" id="SJPI01000001">
    <property type="protein sequence ID" value="TWT54088.1"/>
    <property type="molecule type" value="Genomic_DNA"/>
</dbReference>
<feature type="compositionally biased region" description="Acidic residues" evidence="4">
    <location>
        <begin position="404"/>
        <end position="420"/>
    </location>
</feature>
<evidence type="ECO:0000313" key="7">
    <source>
        <dbReference type="Proteomes" id="UP000316598"/>
    </source>
</evidence>
<dbReference type="InterPro" id="IPR036034">
    <property type="entry name" value="PDZ_sf"/>
</dbReference>
<dbReference type="Gene3D" id="2.40.10.120">
    <property type="match status" value="1"/>
</dbReference>
<dbReference type="Gene3D" id="2.30.42.10">
    <property type="match status" value="1"/>
</dbReference>
<dbReference type="AlphaFoldDB" id="A0A5C5WU35"/>
<dbReference type="PRINTS" id="PR00834">
    <property type="entry name" value="PROTEASES2C"/>
</dbReference>
<keyword evidence="2 6" id="KW-0645">Protease</keyword>
<comment type="similarity">
    <text evidence="1">Belongs to the peptidase S1C family.</text>
</comment>
<keyword evidence="3 6" id="KW-0378">Hydrolase</keyword>
<comment type="caution">
    <text evidence="6">The sequence shown here is derived from an EMBL/GenBank/DDBJ whole genome shotgun (WGS) entry which is preliminary data.</text>
</comment>
<proteinExistence type="inferred from homology"/>
<reference evidence="6 7" key="1">
    <citation type="submission" date="2019-02" db="EMBL/GenBank/DDBJ databases">
        <title>Deep-cultivation of Planctomycetes and their phenomic and genomic characterization uncovers novel biology.</title>
        <authorList>
            <person name="Wiegand S."/>
            <person name="Jogler M."/>
            <person name="Boedeker C."/>
            <person name="Pinto D."/>
            <person name="Vollmers J."/>
            <person name="Rivas-Marin E."/>
            <person name="Kohn T."/>
            <person name="Peeters S.H."/>
            <person name="Heuer A."/>
            <person name="Rast P."/>
            <person name="Oberbeckmann S."/>
            <person name="Bunk B."/>
            <person name="Jeske O."/>
            <person name="Meyerdierks A."/>
            <person name="Storesund J.E."/>
            <person name="Kallscheuer N."/>
            <person name="Luecker S."/>
            <person name="Lage O.M."/>
            <person name="Pohl T."/>
            <person name="Merkel B.J."/>
            <person name="Hornburger P."/>
            <person name="Mueller R.-W."/>
            <person name="Bruemmer F."/>
            <person name="Labrenz M."/>
            <person name="Spormann A.M."/>
            <person name="Op Den Camp H."/>
            <person name="Overmann J."/>
            <person name="Amann R."/>
            <person name="Jetten M.S.M."/>
            <person name="Mascher T."/>
            <person name="Medema M.H."/>
            <person name="Devos D.P."/>
            <person name="Kaster A.-K."/>
            <person name="Ovreas L."/>
            <person name="Rohde M."/>
            <person name="Galperin M.Y."/>
            <person name="Jogler C."/>
        </authorList>
    </citation>
    <scope>NUCLEOTIDE SEQUENCE [LARGE SCALE GENOMIC DNA]</scope>
    <source>
        <strain evidence="6 7">Pla22</strain>
    </source>
</reference>
<keyword evidence="7" id="KW-1185">Reference proteome</keyword>
<evidence type="ECO:0000256" key="1">
    <source>
        <dbReference type="ARBA" id="ARBA00010541"/>
    </source>
</evidence>
<accession>A0A5C5WU35</accession>
<feature type="region of interest" description="Disordered" evidence="4">
    <location>
        <begin position="383"/>
        <end position="432"/>
    </location>
</feature>
<feature type="region of interest" description="Disordered" evidence="4">
    <location>
        <begin position="73"/>
        <end position="94"/>
    </location>
</feature>
<dbReference type="Proteomes" id="UP000316598">
    <property type="component" value="Unassembled WGS sequence"/>
</dbReference>
<dbReference type="PANTHER" id="PTHR22939">
    <property type="entry name" value="SERINE PROTEASE FAMILY S1C HTRA-RELATED"/>
    <property type="match status" value="1"/>
</dbReference>
<dbReference type="OrthoDB" id="248175at2"/>
<evidence type="ECO:0000259" key="5">
    <source>
        <dbReference type="Pfam" id="PF13180"/>
    </source>
</evidence>
<gene>
    <name evidence="6" type="primary">degP_2</name>
    <name evidence="6" type="ORF">Pla22_17230</name>
</gene>